<proteinExistence type="predicted"/>
<dbReference type="CDD" id="cd06257">
    <property type="entry name" value="DnaJ"/>
    <property type="match status" value="1"/>
</dbReference>
<evidence type="ECO:0000256" key="3">
    <source>
        <dbReference type="ARBA" id="ARBA00022771"/>
    </source>
</evidence>
<dbReference type="SUPFAM" id="SSF49493">
    <property type="entry name" value="HSP40/DnaJ peptide-binding domain"/>
    <property type="match status" value="2"/>
</dbReference>
<dbReference type="Pfam" id="PF00226">
    <property type="entry name" value="DnaJ"/>
    <property type="match status" value="1"/>
</dbReference>
<feature type="domain" description="J" evidence="7">
    <location>
        <begin position="34"/>
        <end position="100"/>
    </location>
</feature>
<dbReference type="PROSITE" id="PS50076">
    <property type="entry name" value="DNAJ_2"/>
    <property type="match status" value="1"/>
</dbReference>
<comment type="caution">
    <text evidence="9">The sequence shown here is derived from an EMBL/GenBank/DDBJ whole genome shotgun (WGS) entry which is preliminary data.</text>
</comment>
<feature type="zinc finger region" description="CR-type" evidence="5">
    <location>
        <begin position="155"/>
        <end position="238"/>
    </location>
</feature>
<dbReference type="InterPro" id="IPR001305">
    <property type="entry name" value="HSP_DnaJ_Cys-rich_dom"/>
</dbReference>
<dbReference type="Gene3D" id="1.10.287.110">
    <property type="entry name" value="DnaJ domain"/>
    <property type="match status" value="1"/>
</dbReference>
<dbReference type="EMBL" id="QSBY01000003">
    <property type="protein sequence ID" value="RHW73467.1"/>
    <property type="molecule type" value="Genomic_DNA"/>
</dbReference>
<dbReference type="PROSITE" id="PS00636">
    <property type="entry name" value="DNAJ_1"/>
    <property type="match status" value="1"/>
</dbReference>
<dbReference type="FunFam" id="2.10.230.10:FF:000001">
    <property type="entry name" value="DnaJ subfamily A member 2"/>
    <property type="match status" value="1"/>
</dbReference>
<dbReference type="InterPro" id="IPR001623">
    <property type="entry name" value="DnaJ_domain"/>
</dbReference>
<organism evidence="9">
    <name type="scientific">Trypanosoma brucei equiperdum</name>
    <dbReference type="NCBI Taxonomy" id="630700"/>
    <lineage>
        <taxon>Eukaryota</taxon>
        <taxon>Discoba</taxon>
        <taxon>Euglenozoa</taxon>
        <taxon>Kinetoplastea</taxon>
        <taxon>Metakinetoplastina</taxon>
        <taxon>Trypanosomatida</taxon>
        <taxon>Trypanosomatidae</taxon>
        <taxon>Trypanosoma</taxon>
    </lineage>
</organism>
<dbReference type="SUPFAM" id="SSF46565">
    <property type="entry name" value="Chaperone J-domain"/>
    <property type="match status" value="1"/>
</dbReference>
<keyword evidence="3 5" id="KW-0863">Zinc-finger</keyword>
<dbReference type="SUPFAM" id="SSF57938">
    <property type="entry name" value="DnaJ/Hsp40 cysteine-rich domain"/>
    <property type="match status" value="1"/>
</dbReference>
<keyword evidence="2" id="KW-0677">Repeat</keyword>
<evidence type="ECO:0000256" key="2">
    <source>
        <dbReference type="ARBA" id="ARBA00022737"/>
    </source>
</evidence>
<dbReference type="Gene3D" id="2.60.260.20">
    <property type="entry name" value="Urease metallochaperone UreE, N-terminal domain"/>
    <property type="match status" value="2"/>
</dbReference>
<dbReference type="InterPro" id="IPR036410">
    <property type="entry name" value="HSP_DnaJ_Cys-rich_dom_sf"/>
</dbReference>
<dbReference type="Proteomes" id="UP000266743">
    <property type="component" value="Chromosome 3"/>
</dbReference>
<evidence type="ECO:0000256" key="4">
    <source>
        <dbReference type="ARBA" id="ARBA00022833"/>
    </source>
</evidence>
<dbReference type="GO" id="GO:0030544">
    <property type="term" value="F:Hsp70 protein binding"/>
    <property type="evidence" value="ECO:0007669"/>
    <property type="project" value="InterPro"/>
</dbReference>
<dbReference type="InterPro" id="IPR044713">
    <property type="entry name" value="DNJA1/2-like"/>
</dbReference>
<dbReference type="InterPro" id="IPR002939">
    <property type="entry name" value="DnaJ_C"/>
</dbReference>
<dbReference type="GO" id="GO:0051082">
    <property type="term" value="F:unfolded protein binding"/>
    <property type="evidence" value="ECO:0007669"/>
    <property type="project" value="InterPro"/>
</dbReference>
<dbReference type="InterPro" id="IPR008971">
    <property type="entry name" value="HSP40/DnaJ_pept-bd"/>
</dbReference>
<feature type="chain" id="PRO_5018215418" evidence="6">
    <location>
        <begin position="30"/>
        <end position="383"/>
    </location>
</feature>
<dbReference type="Pfam" id="PF00684">
    <property type="entry name" value="DnaJ_CXXCXGXG"/>
    <property type="match status" value="1"/>
</dbReference>
<dbReference type="FunFam" id="2.60.260.20:FF:000013">
    <property type="entry name" value="DnaJ subfamily B member 11"/>
    <property type="match status" value="1"/>
</dbReference>
<feature type="signal peptide" evidence="6">
    <location>
        <begin position="1"/>
        <end position="29"/>
    </location>
</feature>
<dbReference type="Pfam" id="PF01556">
    <property type="entry name" value="DnaJ_C"/>
    <property type="match status" value="1"/>
</dbReference>
<evidence type="ECO:0000256" key="1">
    <source>
        <dbReference type="ARBA" id="ARBA00022723"/>
    </source>
</evidence>
<sequence length="383" mass="43033">MRCTMSSPPFRLTRLSVVITIAFFRNVHAEEEDDYYRVLGLDAEHEDVSERDIKSAWRKLSKKHHPDVAGESQRVMYQRIQRAYEVLGDRRRRKIYDILGTEGLKKYEKPQEQGRHQSIFDTFFSFIGGESGGNADRGSDEELMLLVTLEDMYKGAAHTAKLPRIKICRKCRGTGARSKDDYVKCPHCGGGGRVVRRVQIAPGFIQQIEQVCGQCGGGGRVVRRKCPVCGGHRLVRGSSSVSIDIEQGTPNGYKMTYEMEADQQPNKMPGDLIFTIVTIPHPEFARMSSGKEGVPDDLSTAVELTLKEALLGFNKTLKHLDGRVLSLVETGVTKFGQIRKYAGEGMPRHHVPSERGNLLVLYTVELPKILTEEQRKAIERALD</sequence>
<evidence type="ECO:0000259" key="8">
    <source>
        <dbReference type="PROSITE" id="PS51188"/>
    </source>
</evidence>
<evidence type="ECO:0000259" key="7">
    <source>
        <dbReference type="PROSITE" id="PS50076"/>
    </source>
</evidence>
<evidence type="ECO:0000256" key="5">
    <source>
        <dbReference type="PROSITE-ProRule" id="PRU00546"/>
    </source>
</evidence>
<keyword evidence="6" id="KW-0732">Signal</keyword>
<dbReference type="Gene3D" id="2.10.230.10">
    <property type="entry name" value="Heat shock protein DnaJ, cysteine-rich domain"/>
    <property type="match status" value="1"/>
</dbReference>
<evidence type="ECO:0000313" key="9">
    <source>
        <dbReference type="EMBL" id="RHW73467.1"/>
    </source>
</evidence>
<dbReference type="InterPro" id="IPR036869">
    <property type="entry name" value="J_dom_sf"/>
</dbReference>
<dbReference type="InterPro" id="IPR018253">
    <property type="entry name" value="DnaJ_domain_CS"/>
</dbReference>
<dbReference type="GO" id="GO:0006457">
    <property type="term" value="P:protein folding"/>
    <property type="evidence" value="ECO:0007669"/>
    <property type="project" value="InterPro"/>
</dbReference>
<dbReference type="CDD" id="cd10747">
    <property type="entry name" value="DnaJ_C"/>
    <property type="match status" value="1"/>
</dbReference>
<keyword evidence="1 5" id="KW-0479">Metal-binding</keyword>
<protein>
    <submittedName>
        <fullName evidence="9">Chaperone protein DNAj</fullName>
    </submittedName>
</protein>
<reference evidence="9" key="1">
    <citation type="submission" date="2018-09" db="EMBL/GenBank/DDBJ databases">
        <title>whole genome sequence of T. equiperdum IVM-t1 strain.</title>
        <authorList>
            <person name="Suganuma K."/>
        </authorList>
    </citation>
    <scope>NUCLEOTIDE SEQUENCE [LARGE SCALE GENOMIC DNA]</scope>
    <source>
        <strain evidence="9">IVM-t1</strain>
    </source>
</reference>
<name>A0A3L6LDV1_9TRYP</name>
<dbReference type="PROSITE" id="PS51188">
    <property type="entry name" value="ZF_CR"/>
    <property type="match status" value="1"/>
</dbReference>
<evidence type="ECO:0000256" key="6">
    <source>
        <dbReference type="SAM" id="SignalP"/>
    </source>
</evidence>
<feature type="domain" description="CR-type" evidence="8">
    <location>
        <begin position="155"/>
        <end position="238"/>
    </location>
</feature>
<dbReference type="AlphaFoldDB" id="A0A3L6LDV1"/>
<gene>
    <name evidence="9" type="ORF">DPX39_030015800</name>
</gene>
<keyword evidence="4 5" id="KW-0862">Zinc</keyword>
<dbReference type="SMART" id="SM00271">
    <property type="entry name" value="DnaJ"/>
    <property type="match status" value="1"/>
</dbReference>
<dbReference type="GO" id="GO:0008270">
    <property type="term" value="F:zinc ion binding"/>
    <property type="evidence" value="ECO:0007669"/>
    <property type="project" value="UniProtKB-KW"/>
</dbReference>
<dbReference type="PANTHER" id="PTHR43888">
    <property type="entry name" value="DNAJ-LIKE-2, ISOFORM A-RELATED"/>
    <property type="match status" value="1"/>
</dbReference>
<accession>A0A3L6LDV1</accession>